<evidence type="ECO:0000313" key="2">
    <source>
        <dbReference type="EMBL" id="TWW76313.1"/>
    </source>
</evidence>
<dbReference type="Proteomes" id="UP000324091">
    <property type="component" value="Chromosome 13"/>
</dbReference>
<keyword evidence="3" id="KW-1185">Reference proteome</keyword>
<organism evidence="2 3">
    <name type="scientific">Takifugu flavidus</name>
    <name type="common">sansaifugu</name>
    <dbReference type="NCBI Taxonomy" id="433684"/>
    <lineage>
        <taxon>Eukaryota</taxon>
        <taxon>Metazoa</taxon>
        <taxon>Chordata</taxon>
        <taxon>Craniata</taxon>
        <taxon>Vertebrata</taxon>
        <taxon>Euteleostomi</taxon>
        <taxon>Actinopterygii</taxon>
        <taxon>Neopterygii</taxon>
        <taxon>Teleostei</taxon>
        <taxon>Neoteleostei</taxon>
        <taxon>Acanthomorphata</taxon>
        <taxon>Eupercaria</taxon>
        <taxon>Tetraodontiformes</taxon>
        <taxon>Tetradontoidea</taxon>
        <taxon>Tetraodontidae</taxon>
        <taxon>Takifugu</taxon>
    </lineage>
</organism>
<evidence type="ECO:0000313" key="3">
    <source>
        <dbReference type="Proteomes" id="UP000324091"/>
    </source>
</evidence>
<proteinExistence type="predicted"/>
<dbReference type="EMBL" id="RHFK02000005">
    <property type="protein sequence ID" value="TWW76313.1"/>
    <property type="molecule type" value="Genomic_DNA"/>
</dbReference>
<protein>
    <submittedName>
        <fullName evidence="2">Uncharacterized protein</fullName>
    </submittedName>
</protein>
<feature type="compositionally biased region" description="Basic and acidic residues" evidence="1">
    <location>
        <begin position="7"/>
        <end position="48"/>
    </location>
</feature>
<accession>A0A5C6PA00</accession>
<dbReference type="AlphaFoldDB" id="A0A5C6PA00"/>
<gene>
    <name evidence="2" type="ORF">D4764_13G0009750</name>
</gene>
<name>A0A5C6PA00_9TELE</name>
<comment type="caution">
    <text evidence="2">The sequence shown here is derived from an EMBL/GenBank/DDBJ whole genome shotgun (WGS) entry which is preliminary data.</text>
</comment>
<sequence length="178" mass="20441">MRRKRRGEREERRGEERRERGEEKRGDERRGEERRGGEERGEERRGEETMTQWGDRGLSASSRSGGTYVIPAAAQISRPQDQKDDKKLTVCGSWEAGDIGVFGSGFGPNPSFGCREMIMESRDVQEEFPKNDSEPDSLREDWAAWTRVLLVQVLEDVSPLLLDLNQVQLLTETQLWIT</sequence>
<feature type="region of interest" description="Disordered" evidence="1">
    <location>
        <begin position="1"/>
        <end position="85"/>
    </location>
</feature>
<reference evidence="2 3" key="1">
    <citation type="submission" date="2019-04" db="EMBL/GenBank/DDBJ databases">
        <title>Chromosome genome assembly for Takifugu flavidus.</title>
        <authorList>
            <person name="Xiao S."/>
        </authorList>
    </citation>
    <scope>NUCLEOTIDE SEQUENCE [LARGE SCALE GENOMIC DNA]</scope>
    <source>
        <strain evidence="2">HTHZ2018</strain>
        <tissue evidence="2">Muscle</tissue>
    </source>
</reference>
<evidence type="ECO:0000256" key="1">
    <source>
        <dbReference type="SAM" id="MobiDB-lite"/>
    </source>
</evidence>